<dbReference type="EMBL" id="JAASRO010000001">
    <property type="protein sequence ID" value="NIK61074.1"/>
    <property type="molecule type" value="Genomic_DNA"/>
</dbReference>
<accession>A0A7X5VH01</accession>
<gene>
    <name evidence="1" type="ORF">BJY22_006791</name>
</gene>
<organism evidence="1 2">
    <name type="scientific">Kribbella shirazensis</name>
    <dbReference type="NCBI Taxonomy" id="1105143"/>
    <lineage>
        <taxon>Bacteria</taxon>
        <taxon>Bacillati</taxon>
        <taxon>Actinomycetota</taxon>
        <taxon>Actinomycetes</taxon>
        <taxon>Propionibacteriales</taxon>
        <taxon>Kribbellaceae</taxon>
        <taxon>Kribbella</taxon>
    </lineage>
</organism>
<dbReference type="AlphaFoldDB" id="A0A7X5VH01"/>
<comment type="caution">
    <text evidence="1">The sequence shown here is derived from an EMBL/GenBank/DDBJ whole genome shotgun (WGS) entry which is preliminary data.</text>
</comment>
<protein>
    <submittedName>
        <fullName evidence="1">Uncharacterized protein</fullName>
    </submittedName>
</protein>
<keyword evidence="2" id="KW-1185">Reference proteome</keyword>
<name>A0A7X5VH01_9ACTN</name>
<evidence type="ECO:0000313" key="1">
    <source>
        <dbReference type="EMBL" id="NIK61074.1"/>
    </source>
</evidence>
<sequence length="87" mass="9750">MKTHAEPPLYDDPTSFYVTAPAVRVANWPRSIWRRHGTVDVDFSPLGTVTTFSWPFVDERDRALGHEMRAATPAIRSSLVLTAKAPL</sequence>
<reference evidence="1 2" key="1">
    <citation type="submission" date="2020-03" db="EMBL/GenBank/DDBJ databases">
        <title>Sequencing the genomes of 1000 actinobacteria strains.</title>
        <authorList>
            <person name="Klenk H.-P."/>
        </authorList>
    </citation>
    <scope>NUCLEOTIDE SEQUENCE [LARGE SCALE GENOMIC DNA]</scope>
    <source>
        <strain evidence="1 2">DSM 45490</strain>
    </source>
</reference>
<dbReference type="Proteomes" id="UP000555407">
    <property type="component" value="Unassembled WGS sequence"/>
</dbReference>
<evidence type="ECO:0000313" key="2">
    <source>
        <dbReference type="Proteomes" id="UP000555407"/>
    </source>
</evidence>
<dbReference type="RefSeq" id="WP_167215206.1">
    <property type="nucleotide sequence ID" value="NZ_JAASRO010000001.1"/>
</dbReference>
<proteinExistence type="predicted"/>